<dbReference type="InterPro" id="IPR036770">
    <property type="entry name" value="Ankyrin_rpt-contain_sf"/>
</dbReference>
<dbReference type="CDD" id="cd11772">
    <property type="entry name" value="SH3_OSTF1"/>
    <property type="match status" value="1"/>
</dbReference>
<dbReference type="PANTHER" id="PTHR24155">
    <property type="entry name" value="OSTEOCLAST-STIMULATING FACTOR 1"/>
    <property type="match status" value="1"/>
</dbReference>
<dbReference type="SUPFAM" id="SSF50044">
    <property type="entry name" value="SH3-domain"/>
    <property type="match status" value="1"/>
</dbReference>
<dbReference type="AlphaFoldDB" id="E4XES2"/>
<dbReference type="PROSITE" id="PS50297">
    <property type="entry name" value="ANK_REP_REGION"/>
    <property type="match status" value="2"/>
</dbReference>
<name>E4XES2_OIKDI</name>
<dbReference type="InterPro" id="IPR001452">
    <property type="entry name" value="SH3_domain"/>
</dbReference>
<evidence type="ECO:0000259" key="10">
    <source>
        <dbReference type="PROSITE" id="PS50002"/>
    </source>
</evidence>
<evidence type="ECO:0000256" key="3">
    <source>
        <dbReference type="ARBA" id="ARBA00022490"/>
    </source>
</evidence>
<gene>
    <name evidence="11" type="ORF">GSOID_T00008716001</name>
</gene>
<keyword evidence="2 9" id="KW-0728">SH3 domain</keyword>
<dbReference type="GO" id="GO:0005737">
    <property type="term" value="C:cytoplasm"/>
    <property type="evidence" value="ECO:0007669"/>
    <property type="project" value="UniProtKB-SubCell"/>
</dbReference>
<evidence type="ECO:0000256" key="4">
    <source>
        <dbReference type="ARBA" id="ARBA00022737"/>
    </source>
</evidence>
<dbReference type="Proteomes" id="UP000001307">
    <property type="component" value="Unassembled WGS sequence"/>
</dbReference>
<dbReference type="InParanoid" id="E4XES2"/>
<evidence type="ECO:0000256" key="5">
    <source>
        <dbReference type="ARBA" id="ARBA00023043"/>
    </source>
</evidence>
<dbReference type="EMBL" id="FN653042">
    <property type="protein sequence ID" value="CBY19569.1"/>
    <property type="molecule type" value="Genomic_DNA"/>
</dbReference>
<keyword evidence="5 8" id="KW-0040">ANK repeat</keyword>
<dbReference type="Gene3D" id="1.25.40.20">
    <property type="entry name" value="Ankyrin repeat-containing domain"/>
    <property type="match status" value="1"/>
</dbReference>
<dbReference type="InterPro" id="IPR002110">
    <property type="entry name" value="Ankyrin_rpt"/>
</dbReference>
<dbReference type="SMART" id="SM00326">
    <property type="entry name" value="SH3"/>
    <property type="match status" value="1"/>
</dbReference>
<protein>
    <recommendedName>
        <fullName evidence="7">Osteoclast-stimulating factor 1</fullName>
    </recommendedName>
</protein>
<comment type="subcellular location">
    <subcellularLocation>
        <location evidence="1">Cytoplasm</location>
    </subcellularLocation>
</comment>
<proteinExistence type="predicted"/>
<dbReference type="GO" id="GO:0007165">
    <property type="term" value="P:signal transduction"/>
    <property type="evidence" value="ECO:0007669"/>
    <property type="project" value="TreeGrafter"/>
</dbReference>
<dbReference type="Pfam" id="PF14604">
    <property type="entry name" value="SH3_9"/>
    <property type="match status" value="1"/>
</dbReference>
<evidence type="ECO:0000256" key="2">
    <source>
        <dbReference type="ARBA" id="ARBA00022443"/>
    </source>
</evidence>
<keyword evidence="12" id="KW-1185">Reference proteome</keyword>
<evidence type="ECO:0000313" key="12">
    <source>
        <dbReference type="Proteomes" id="UP000001307"/>
    </source>
</evidence>
<organism evidence="11">
    <name type="scientific">Oikopleura dioica</name>
    <name type="common">Tunicate</name>
    <dbReference type="NCBI Taxonomy" id="34765"/>
    <lineage>
        <taxon>Eukaryota</taxon>
        <taxon>Metazoa</taxon>
        <taxon>Chordata</taxon>
        <taxon>Tunicata</taxon>
        <taxon>Appendicularia</taxon>
        <taxon>Copelata</taxon>
        <taxon>Oikopleuridae</taxon>
        <taxon>Oikopleura</taxon>
    </lineage>
</organism>
<dbReference type="PRINTS" id="PR01415">
    <property type="entry name" value="ANKYRIN"/>
</dbReference>
<feature type="repeat" description="ANK" evidence="8">
    <location>
        <begin position="148"/>
        <end position="180"/>
    </location>
</feature>
<dbReference type="PROSITE" id="PS50088">
    <property type="entry name" value="ANK_REPEAT"/>
    <property type="match status" value="2"/>
</dbReference>
<dbReference type="PROSITE" id="PS50002">
    <property type="entry name" value="SH3"/>
    <property type="match status" value="1"/>
</dbReference>
<dbReference type="PRINTS" id="PR00452">
    <property type="entry name" value="SH3DOMAIN"/>
</dbReference>
<dbReference type="SMART" id="SM00248">
    <property type="entry name" value="ANK"/>
    <property type="match status" value="2"/>
</dbReference>
<evidence type="ECO:0000256" key="7">
    <source>
        <dbReference type="ARBA" id="ARBA00040640"/>
    </source>
</evidence>
<dbReference type="PANTHER" id="PTHR24155:SF10">
    <property type="entry name" value="OSTEOCLAST-STIMULATING FACTOR 1"/>
    <property type="match status" value="1"/>
</dbReference>
<dbReference type="OrthoDB" id="207120at2759"/>
<dbReference type="SUPFAM" id="SSF48403">
    <property type="entry name" value="Ankyrin repeat"/>
    <property type="match status" value="1"/>
</dbReference>
<keyword evidence="3" id="KW-0963">Cytoplasm</keyword>
<evidence type="ECO:0000256" key="1">
    <source>
        <dbReference type="ARBA" id="ARBA00004496"/>
    </source>
</evidence>
<keyword evidence="4" id="KW-0677">Repeat</keyword>
<feature type="domain" description="SH3" evidence="10">
    <location>
        <begin position="13"/>
        <end position="72"/>
    </location>
</feature>
<evidence type="ECO:0000256" key="9">
    <source>
        <dbReference type="PROSITE-ProRule" id="PRU00192"/>
    </source>
</evidence>
<dbReference type="Pfam" id="PF12796">
    <property type="entry name" value="Ank_2"/>
    <property type="match status" value="1"/>
</dbReference>
<feature type="repeat" description="ANK" evidence="8">
    <location>
        <begin position="114"/>
        <end position="147"/>
    </location>
</feature>
<dbReference type="Gene3D" id="2.30.30.40">
    <property type="entry name" value="SH3 Domains"/>
    <property type="match status" value="1"/>
</dbReference>
<dbReference type="FunCoup" id="E4XES2">
    <property type="interactions" value="89"/>
</dbReference>
<dbReference type="InterPro" id="IPR036028">
    <property type="entry name" value="SH3-like_dom_sf"/>
</dbReference>
<dbReference type="PRINTS" id="PR00499">
    <property type="entry name" value="P67PHOX"/>
</dbReference>
<evidence type="ECO:0000256" key="8">
    <source>
        <dbReference type="PROSITE-ProRule" id="PRU00023"/>
    </source>
</evidence>
<comment type="function">
    <text evidence="6">Induces bone resorption, acting probably through a signaling cascade which results in the secretion of factor(s) enhancing osteoclast formation and activity.</text>
</comment>
<sequence>MSRAKPALARKPSTVKCFRAHWGYEGAADDELSFEEGDLVYISEQHDGGWWRGTCKGRSGLVPSNYLVADEDEENSGSNGQIDFPLHEGAKRGNLEWVDECLENTVPINGQDRSGSTGLYWAAYGGHVEVVERLLQNKFTDLNLQNKLGDSPLIGAAIRSHPEVVDLLLKAGADPSITNNTDGSALSVATNNQVKSLIKARLGLKTERKNQSDYIGAESDNESDA</sequence>
<evidence type="ECO:0000313" key="11">
    <source>
        <dbReference type="EMBL" id="CBY19569.1"/>
    </source>
</evidence>
<reference evidence="11" key="1">
    <citation type="journal article" date="2010" name="Science">
        <title>Plasticity of animal genome architecture unmasked by rapid evolution of a pelagic tunicate.</title>
        <authorList>
            <person name="Denoeud F."/>
            <person name="Henriet S."/>
            <person name="Mungpakdee S."/>
            <person name="Aury J.M."/>
            <person name="Da Silva C."/>
            <person name="Brinkmann H."/>
            <person name="Mikhaleva J."/>
            <person name="Olsen L.C."/>
            <person name="Jubin C."/>
            <person name="Canestro C."/>
            <person name="Bouquet J.M."/>
            <person name="Danks G."/>
            <person name="Poulain J."/>
            <person name="Campsteijn C."/>
            <person name="Adamski M."/>
            <person name="Cross I."/>
            <person name="Yadetie F."/>
            <person name="Muffato M."/>
            <person name="Louis A."/>
            <person name="Butcher S."/>
            <person name="Tsagkogeorga G."/>
            <person name="Konrad A."/>
            <person name="Singh S."/>
            <person name="Jensen M.F."/>
            <person name="Cong E.H."/>
            <person name="Eikeseth-Otteraa H."/>
            <person name="Noel B."/>
            <person name="Anthouard V."/>
            <person name="Porcel B.M."/>
            <person name="Kachouri-Lafond R."/>
            <person name="Nishino A."/>
            <person name="Ugolini M."/>
            <person name="Chourrout P."/>
            <person name="Nishida H."/>
            <person name="Aasland R."/>
            <person name="Huzurbazar S."/>
            <person name="Westhof E."/>
            <person name="Delsuc F."/>
            <person name="Lehrach H."/>
            <person name="Reinhardt R."/>
            <person name="Weissenbach J."/>
            <person name="Roy S.W."/>
            <person name="Artiguenave F."/>
            <person name="Postlethwait J.H."/>
            <person name="Manak J.R."/>
            <person name="Thompson E.M."/>
            <person name="Jaillon O."/>
            <person name="Du Pasquier L."/>
            <person name="Boudinot P."/>
            <person name="Liberles D.A."/>
            <person name="Volff J.N."/>
            <person name="Philippe H."/>
            <person name="Lenhard B."/>
            <person name="Roest Crollius H."/>
            <person name="Wincker P."/>
            <person name="Chourrout D."/>
        </authorList>
    </citation>
    <scope>NUCLEOTIDE SEQUENCE [LARGE SCALE GENOMIC DNA]</scope>
</reference>
<evidence type="ECO:0000256" key="6">
    <source>
        <dbReference type="ARBA" id="ARBA00037432"/>
    </source>
</evidence>
<accession>E4XES2</accession>